<name>A0A1G6LZC8_9BACI</name>
<dbReference type="Proteomes" id="UP000198666">
    <property type="component" value="Unassembled WGS sequence"/>
</dbReference>
<dbReference type="Pfam" id="PF04025">
    <property type="entry name" value="RemA-like"/>
    <property type="match status" value="1"/>
</dbReference>
<dbReference type="EMBL" id="FMZB01000002">
    <property type="protein sequence ID" value="SDC48623.1"/>
    <property type="molecule type" value="Genomic_DNA"/>
</dbReference>
<keyword evidence="2" id="KW-1185">Reference proteome</keyword>
<dbReference type="OrthoDB" id="9811390at2"/>
<accession>A0A1G6LZC8</accession>
<dbReference type="AlphaFoldDB" id="A0A1G6LZC8"/>
<dbReference type="InterPro" id="IPR007169">
    <property type="entry name" value="RemA-like"/>
</dbReference>
<proteinExistence type="predicted"/>
<dbReference type="NCBIfam" id="NF046065">
    <property type="entry name" value="MtxRegRemB"/>
    <property type="match status" value="1"/>
</dbReference>
<reference evidence="2" key="1">
    <citation type="submission" date="2016-10" db="EMBL/GenBank/DDBJ databases">
        <authorList>
            <person name="Varghese N."/>
            <person name="Submissions S."/>
        </authorList>
    </citation>
    <scope>NUCLEOTIDE SEQUENCE [LARGE SCALE GENOMIC DNA]</scope>
    <source>
        <strain evidence="2">DSM 21620</strain>
    </source>
</reference>
<evidence type="ECO:0000313" key="1">
    <source>
        <dbReference type="EMBL" id="SDC48623.1"/>
    </source>
</evidence>
<evidence type="ECO:0008006" key="3">
    <source>
        <dbReference type="Google" id="ProtNLM"/>
    </source>
</evidence>
<gene>
    <name evidence="1" type="ORF">SAMN05421663_102547</name>
</gene>
<organism evidence="1 2">
    <name type="scientific">Terribacillus halophilus</name>
    <dbReference type="NCBI Taxonomy" id="361279"/>
    <lineage>
        <taxon>Bacteria</taxon>
        <taxon>Bacillati</taxon>
        <taxon>Bacillota</taxon>
        <taxon>Bacilli</taxon>
        <taxon>Bacillales</taxon>
        <taxon>Bacillaceae</taxon>
        <taxon>Terribacillus</taxon>
    </lineage>
</organism>
<protein>
    <recommendedName>
        <fullName evidence="3">DUF370 domain-containing protein</fullName>
    </recommendedName>
</protein>
<dbReference type="STRING" id="361279.SAMN05421663_102547"/>
<dbReference type="RefSeq" id="WP_093726348.1">
    <property type="nucleotide sequence ID" value="NZ_FMZB01000002.1"/>
</dbReference>
<evidence type="ECO:0000313" key="2">
    <source>
        <dbReference type="Proteomes" id="UP000198666"/>
    </source>
</evidence>
<sequence length="81" mass="8896">MFISIGWNNIVRAEDVVAILEYGQAAKTVDPNLAENDEAEDASAKSIIVTTDLIYSSPLSVQTLKKRADTSVPRMIEEDNL</sequence>